<accession>A0A367VFL3</accession>
<dbReference type="GO" id="GO:0050660">
    <property type="term" value="F:flavin adenine dinucleotide binding"/>
    <property type="evidence" value="ECO:0007669"/>
    <property type="project" value="TreeGrafter"/>
</dbReference>
<dbReference type="Gene3D" id="3.50.50.60">
    <property type="entry name" value="FAD/NAD(P)-binding domain"/>
    <property type="match status" value="1"/>
</dbReference>
<dbReference type="PANTHER" id="PTHR43539">
    <property type="entry name" value="FLAVIN-BINDING MONOOXYGENASE-LIKE PROTEIN (AFU_ORTHOLOGUE AFUA_4G09220)"/>
    <property type="match status" value="1"/>
</dbReference>
<organism evidence="2 3">
    <name type="scientific">Thalassospira profundimaris</name>
    <dbReference type="NCBI Taxonomy" id="502049"/>
    <lineage>
        <taxon>Bacteria</taxon>
        <taxon>Pseudomonadati</taxon>
        <taxon>Pseudomonadota</taxon>
        <taxon>Alphaproteobacteria</taxon>
        <taxon>Rhodospirillales</taxon>
        <taxon>Thalassospiraceae</taxon>
        <taxon>Thalassospira</taxon>
    </lineage>
</organism>
<dbReference type="SUPFAM" id="SSF51905">
    <property type="entry name" value="FAD/NAD(P)-binding domain"/>
    <property type="match status" value="2"/>
</dbReference>
<dbReference type="InterPro" id="IPR036188">
    <property type="entry name" value="FAD/NAD-bd_sf"/>
</dbReference>
<dbReference type="PROSITE" id="PS51257">
    <property type="entry name" value="PROKAR_LIPOPROTEIN"/>
    <property type="match status" value="1"/>
</dbReference>
<keyword evidence="2" id="KW-0503">Monooxygenase</keyword>
<evidence type="ECO:0000256" key="1">
    <source>
        <dbReference type="ARBA" id="ARBA00023002"/>
    </source>
</evidence>
<dbReference type="InterPro" id="IPR050982">
    <property type="entry name" value="Auxin_biosynth/cation_transpt"/>
</dbReference>
<dbReference type="AlphaFoldDB" id="A0A367VFL3"/>
<protein>
    <submittedName>
        <fullName evidence="2">Monooxygenase</fullName>
    </submittedName>
</protein>
<gene>
    <name evidence="2" type="ORF">TH6_04625</name>
</gene>
<keyword evidence="1" id="KW-0560">Oxidoreductase</keyword>
<name>A0A367VFL3_9PROT</name>
<dbReference type="Proteomes" id="UP000253061">
    <property type="component" value="Unassembled WGS sequence"/>
</dbReference>
<evidence type="ECO:0000313" key="3">
    <source>
        <dbReference type="Proteomes" id="UP000253061"/>
    </source>
</evidence>
<reference evidence="2 3" key="1">
    <citation type="submission" date="2014-07" db="EMBL/GenBank/DDBJ databases">
        <title>Draft genome sequence of Thalassospira profundimaris R8-17.</title>
        <authorList>
            <person name="Lai Q."/>
            <person name="Shao Z."/>
        </authorList>
    </citation>
    <scope>NUCLEOTIDE SEQUENCE [LARGE SCALE GENOMIC DNA]</scope>
    <source>
        <strain evidence="2 3">R8-17</strain>
    </source>
</reference>
<dbReference type="GO" id="GO:0004497">
    <property type="term" value="F:monooxygenase activity"/>
    <property type="evidence" value="ECO:0007669"/>
    <property type="project" value="UniProtKB-KW"/>
</dbReference>
<dbReference type="PANTHER" id="PTHR43539:SF78">
    <property type="entry name" value="FLAVIN-CONTAINING MONOOXYGENASE"/>
    <property type="match status" value="1"/>
</dbReference>
<dbReference type="GO" id="GO:0005829">
    <property type="term" value="C:cytosol"/>
    <property type="evidence" value="ECO:0007669"/>
    <property type="project" value="TreeGrafter"/>
</dbReference>
<comment type="caution">
    <text evidence="2">The sequence shown here is derived from an EMBL/GenBank/DDBJ whole genome shotgun (WGS) entry which is preliminary data.</text>
</comment>
<dbReference type="EMBL" id="JPWB01000002">
    <property type="protein sequence ID" value="RCK24008.1"/>
    <property type="molecule type" value="Genomic_DNA"/>
</dbReference>
<dbReference type="Pfam" id="PF13738">
    <property type="entry name" value="Pyr_redox_3"/>
    <property type="match status" value="1"/>
</dbReference>
<proteinExistence type="predicted"/>
<dbReference type="PRINTS" id="PR00469">
    <property type="entry name" value="PNDRDTASEII"/>
</dbReference>
<evidence type="ECO:0000313" key="2">
    <source>
        <dbReference type="EMBL" id="RCK24008.1"/>
    </source>
</evidence>
<sequence length="402" mass="43830">MEAVKQDDVLIIGAGLSGLACARALARRGISARILEAHTRVAEPWRKRHPALRLNIHRHFACLPGRKPPTGDGVFLKRDSVISYLEDYASDIDVPIDFSTEVLSIKRCVFGWHVETRHTVYQAKNVVFATGRDRIPHIPDWQGKDTFKGTLLHARDIGDVAQFDGKRVLVAGAGNSGSDVLNHLARHNPAEVLVSVRYGPAVVPSHVFGFPLHRLARGFAMMPTALVDQAFRLTQRLFLGDLAKLGLPSHPDGGGTRLMRDGIAFAIDDGFVDALKKGRFRAVANVRAFNGHDVILADGKRVRPDVVIAATGYRTGLQKLLSHLGAVSSDGQPFHPSGEADCHNPGLWFTGYRSGYTGYFDAARKSGDKIARAIHDNLSASHRVSVNQTARQSGPMARQTGI</sequence>